<keyword evidence="1" id="KW-0812">Transmembrane</keyword>
<proteinExistence type="predicted"/>
<evidence type="ECO:0000313" key="2">
    <source>
        <dbReference type="EMBL" id="OQR87245.1"/>
    </source>
</evidence>
<dbReference type="OrthoDB" id="150076at2759"/>
<sequence>MGYLCCSIFSFAGAMFLLCMGALLRLQPQFIPKAKTPQSSSNSCFASAVVYGVVCLVCIFLWRRQLAAQKCGSLKEPLPSDLFGTTMSFHDWDDPIDEVAPLVEKSSIHHRLKGPSIQHL</sequence>
<feature type="transmembrane region" description="Helical" evidence="1">
    <location>
        <begin position="45"/>
        <end position="62"/>
    </location>
</feature>
<keyword evidence="1" id="KW-0472">Membrane</keyword>
<protein>
    <submittedName>
        <fullName evidence="2">Uncharacterized protein</fullName>
    </submittedName>
</protein>
<evidence type="ECO:0000256" key="1">
    <source>
        <dbReference type="SAM" id="Phobius"/>
    </source>
</evidence>
<accession>A0A1V9YNH1</accession>
<organism evidence="2 3">
    <name type="scientific">Achlya hypogyna</name>
    <name type="common">Oomycete</name>
    <name type="synonym">Protoachlya hypogyna</name>
    <dbReference type="NCBI Taxonomy" id="1202772"/>
    <lineage>
        <taxon>Eukaryota</taxon>
        <taxon>Sar</taxon>
        <taxon>Stramenopiles</taxon>
        <taxon>Oomycota</taxon>
        <taxon>Saprolegniomycetes</taxon>
        <taxon>Saprolegniales</taxon>
        <taxon>Achlyaceae</taxon>
        <taxon>Achlya</taxon>
    </lineage>
</organism>
<comment type="caution">
    <text evidence="2">The sequence shown here is derived from an EMBL/GenBank/DDBJ whole genome shotgun (WGS) entry which is preliminary data.</text>
</comment>
<dbReference type="EMBL" id="JNBR01001456">
    <property type="protein sequence ID" value="OQR87245.1"/>
    <property type="molecule type" value="Genomic_DNA"/>
</dbReference>
<gene>
    <name evidence="2" type="ORF">ACHHYP_09323</name>
</gene>
<keyword evidence="3" id="KW-1185">Reference proteome</keyword>
<name>A0A1V9YNH1_ACHHY</name>
<dbReference type="Proteomes" id="UP000243579">
    <property type="component" value="Unassembled WGS sequence"/>
</dbReference>
<keyword evidence="1" id="KW-1133">Transmembrane helix</keyword>
<evidence type="ECO:0000313" key="3">
    <source>
        <dbReference type="Proteomes" id="UP000243579"/>
    </source>
</evidence>
<dbReference type="AlphaFoldDB" id="A0A1V9YNH1"/>
<reference evidence="2 3" key="1">
    <citation type="journal article" date="2014" name="Genome Biol. Evol.">
        <title>The secreted proteins of Achlya hypogyna and Thraustotheca clavata identify the ancestral oomycete secretome and reveal gene acquisitions by horizontal gene transfer.</title>
        <authorList>
            <person name="Misner I."/>
            <person name="Blouin N."/>
            <person name="Leonard G."/>
            <person name="Richards T.A."/>
            <person name="Lane C.E."/>
        </authorList>
    </citation>
    <scope>NUCLEOTIDE SEQUENCE [LARGE SCALE GENOMIC DNA]</scope>
    <source>
        <strain evidence="2 3">ATCC 48635</strain>
    </source>
</reference>